<reference evidence="1 2" key="1">
    <citation type="submission" date="2021-03" db="EMBL/GenBank/DDBJ databases">
        <title>Sequencing the genomes of 1000 actinobacteria strains.</title>
        <authorList>
            <person name="Klenk H.-P."/>
        </authorList>
    </citation>
    <scope>NUCLEOTIDE SEQUENCE [LARGE SCALE GENOMIC DNA]</scope>
    <source>
        <strain evidence="1 2">DSM 46670</strain>
    </source>
</reference>
<dbReference type="EMBL" id="JAGINW010000001">
    <property type="protein sequence ID" value="MBP2325272.1"/>
    <property type="molecule type" value="Genomic_DNA"/>
</dbReference>
<dbReference type="Proteomes" id="UP001519332">
    <property type="component" value="Unassembled WGS sequence"/>
</dbReference>
<evidence type="ECO:0000313" key="2">
    <source>
        <dbReference type="Proteomes" id="UP001519332"/>
    </source>
</evidence>
<dbReference type="GO" id="GO:0043814">
    <property type="term" value="F:phospholactate guanylyltransferase activity"/>
    <property type="evidence" value="ECO:0007669"/>
    <property type="project" value="UniProtKB-EC"/>
</dbReference>
<organism evidence="1 2">
    <name type="scientific">Kibdelosporangium banguiense</name>
    <dbReference type="NCBI Taxonomy" id="1365924"/>
    <lineage>
        <taxon>Bacteria</taxon>
        <taxon>Bacillati</taxon>
        <taxon>Actinomycetota</taxon>
        <taxon>Actinomycetes</taxon>
        <taxon>Pseudonocardiales</taxon>
        <taxon>Pseudonocardiaceae</taxon>
        <taxon>Kibdelosporangium</taxon>
    </lineage>
</organism>
<keyword evidence="1" id="KW-0548">Nucleotidyltransferase</keyword>
<comment type="caution">
    <text evidence="1">The sequence shown here is derived from an EMBL/GenBank/DDBJ whole genome shotgun (WGS) entry which is preliminary data.</text>
</comment>
<keyword evidence="2" id="KW-1185">Reference proteome</keyword>
<proteinExistence type="predicted"/>
<accession>A0ABS4TLJ4</accession>
<name>A0ABS4TLJ4_9PSEU</name>
<dbReference type="RefSeq" id="WP_209642489.1">
    <property type="nucleotide sequence ID" value="NZ_JAGINW010000001.1"/>
</dbReference>
<keyword evidence="1" id="KW-0808">Transferase</keyword>
<sequence>MSRLEGDVQATVATFSASTRSGTVLLDDGRSLSFDAQAFSKSSLRMLRLGQRVVLRVVDGRVVAINHIALPLD</sequence>
<evidence type="ECO:0000313" key="1">
    <source>
        <dbReference type="EMBL" id="MBP2325272.1"/>
    </source>
</evidence>
<protein>
    <submittedName>
        <fullName evidence="1">2-phospho-L-lactate guanylyltransferase</fullName>
        <ecNumber evidence="1">2.7.7.68</ecNumber>
    </submittedName>
</protein>
<dbReference type="EC" id="2.7.7.68" evidence="1"/>
<gene>
    <name evidence="1" type="ORF">JOF56_005657</name>
</gene>